<proteinExistence type="predicted"/>
<evidence type="ECO:0008006" key="3">
    <source>
        <dbReference type="Google" id="ProtNLM"/>
    </source>
</evidence>
<dbReference type="EMBL" id="SLUP01000007">
    <property type="protein sequence ID" value="TCL64454.1"/>
    <property type="molecule type" value="Genomic_DNA"/>
</dbReference>
<keyword evidence="2" id="KW-1185">Reference proteome</keyword>
<evidence type="ECO:0000313" key="2">
    <source>
        <dbReference type="Proteomes" id="UP000295455"/>
    </source>
</evidence>
<dbReference type="Proteomes" id="UP000295455">
    <property type="component" value="Unassembled WGS sequence"/>
</dbReference>
<gene>
    <name evidence="1" type="ORF">EV196_107161</name>
</gene>
<accession>A0A4R1RET8</accession>
<evidence type="ECO:0000313" key="1">
    <source>
        <dbReference type="EMBL" id="TCL64454.1"/>
    </source>
</evidence>
<dbReference type="AlphaFoldDB" id="A0A4R1RET8"/>
<comment type="caution">
    <text evidence="1">The sequence shown here is derived from an EMBL/GenBank/DDBJ whole genome shotgun (WGS) entry which is preliminary data.</text>
</comment>
<sequence>MTTSLVVPNMKRIILALVLFTLVFVSCSSDSVNGVWVLTEWNVNNGFDINNDGIINTNILNEIECVNNETLVFDSKGVVTSNNTFNPSIDIVLVNGTSNNYVFNVECDEEGVISFATTYTINGNEVLISDRVATVNGNKLSRVFVDAIKIYNEDLTEIIASKDLTLVYTKQ</sequence>
<reference evidence="1 2" key="1">
    <citation type="submission" date="2019-03" db="EMBL/GenBank/DDBJ databases">
        <title>Genomic Encyclopedia of Type Strains, Phase IV (KMG-IV): sequencing the most valuable type-strain genomes for metagenomic binning, comparative biology and taxonomic classification.</title>
        <authorList>
            <person name="Goeker M."/>
        </authorList>
    </citation>
    <scope>NUCLEOTIDE SEQUENCE [LARGE SCALE GENOMIC DNA]</scope>
    <source>
        <strain evidence="1 2">DSM 18792</strain>
    </source>
</reference>
<protein>
    <recommendedName>
        <fullName evidence="3">Lipocalin-like protein</fullName>
    </recommendedName>
</protein>
<name>A0A4R1RET8_9FLAO</name>
<organism evidence="1 2">
    <name type="scientific">Mariniflexile fucanivorans</name>
    <dbReference type="NCBI Taxonomy" id="264023"/>
    <lineage>
        <taxon>Bacteria</taxon>
        <taxon>Pseudomonadati</taxon>
        <taxon>Bacteroidota</taxon>
        <taxon>Flavobacteriia</taxon>
        <taxon>Flavobacteriales</taxon>
        <taxon>Flavobacteriaceae</taxon>
        <taxon>Mariniflexile</taxon>
    </lineage>
</organism>